<keyword evidence="4 7" id="KW-0812">Transmembrane</keyword>
<keyword evidence="3" id="KW-1003">Cell membrane</keyword>
<dbReference type="InterPro" id="IPR000515">
    <property type="entry name" value="MetI-like"/>
</dbReference>
<dbReference type="PROSITE" id="PS50928">
    <property type="entry name" value="ABC_TM1"/>
    <property type="match status" value="1"/>
</dbReference>
<protein>
    <recommendedName>
        <fullName evidence="8">ABC transmembrane type-1 domain-containing protein</fullName>
    </recommendedName>
</protein>
<dbReference type="Proteomes" id="UP000033411">
    <property type="component" value="Unassembled WGS sequence"/>
</dbReference>
<comment type="subcellular location">
    <subcellularLocation>
        <location evidence="1 7">Cell membrane</location>
        <topology evidence="1 7">Multi-pass membrane protein</topology>
    </subcellularLocation>
</comment>
<keyword evidence="2 7" id="KW-0813">Transport</keyword>
<dbReference type="EMBL" id="LANJ01000001">
    <property type="protein sequence ID" value="KKC41509.1"/>
    <property type="molecule type" value="Genomic_DNA"/>
</dbReference>
<gene>
    <name evidence="9" type="ORF">WH87_00425</name>
</gene>
<evidence type="ECO:0000259" key="8">
    <source>
        <dbReference type="PROSITE" id="PS50928"/>
    </source>
</evidence>
<comment type="similarity">
    <text evidence="7">Belongs to the binding-protein-dependent transport system permease family.</text>
</comment>
<feature type="transmembrane region" description="Helical" evidence="7">
    <location>
        <begin position="101"/>
        <end position="125"/>
    </location>
</feature>
<evidence type="ECO:0000256" key="4">
    <source>
        <dbReference type="ARBA" id="ARBA00022692"/>
    </source>
</evidence>
<dbReference type="GO" id="GO:0055085">
    <property type="term" value="P:transmembrane transport"/>
    <property type="evidence" value="ECO:0007669"/>
    <property type="project" value="InterPro"/>
</dbReference>
<dbReference type="PANTHER" id="PTHR30465:SF43">
    <property type="entry name" value="OLIGOPEPTIDE ABC TRANSPORTER, PERMEASE PROTEIN"/>
    <property type="match status" value="1"/>
</dbReference>
<proteinExistence type="inferred from homology"/>
<accession>A0A0F5QN74</accession>
<feature type="transmembrane region" description="Helical" evidence="7">
    <location>
        <begin position="137"/>
        <end position="170"/>
    </location>
</feature>
<dbReference type="AlphaFoldDB" id="A0A0F5QN74"/>
<keyword evidence="10" id="KW-1185">Reference proteome</keyword>
<feature type="transmembrane region" description="Helical" evidence="7">
    <location>
        <begin position="294"/>
        <end position="320"/>
    </location>
</feature>
<keyword evidence="6 7" id="KW-0472">Membrane</keyword>
<dbReference type="PANTHER" id="PTHR30465">
    <property type="entry name" value="INNER MEMBRANE ABC TRANSPORTER"/>
    <property type="match status" value="1"/>
</dbReference>
<comment type="caution">
    <text evidence="9">The sequence shown here is derived from an EMBL/GenBank/DDBJ whole genome shotgun (WGS) entry which is preliminary data.</text>
</comment>
<dbReference type="Pfam" id="PF19300">
    <property type="entry name" value="BPD_transp_1_N"/>
    <property type="match status" value="1"/>
</dbReference>
<dbReference type="InterPro" id="IPR035906">
    <property type="entry name" value="MetI-like_sf"/>
</dbReference>
<reference evidence="9 10" key="1">
    <citation type="submission" date="2015-03" db="EMBL/GenBank/DDBJ databases">
        <authorList>
            <person name="Lepp D."/>
            <person name="Hassan Y.I."/>
            <person name="Li X.-Z."/>
            <person name="Zhou T."/>
        </authorList>
    </citation>
    <scope>NUCLEOTIDE SEQUENCE [LARGE SCALE GENOMIC DNA]</scope>
    <source>
        <strain evidence="9 10">E84</strain>
    </source>
</reference>
<organism evidence="9 10">
    <name type="scientific">Devosia epidermidihirudinis</name>
    <dbReference type="NCBI Taxonomy" id="1293439"/>
    <lineage>
        <taxon>Bacteria</taxon>
        <taxon>Pseudomonadati</taxon>
        <taxon>Pseudomonadota</taxon>
        <taxon>Alphaproteobacteria</taxon>
        <taxon>Hyphomicrobiales</taxon>
        <taxon>Devosiaceae</taxon>
        <taxon>Devosia</taxon>
    </lineage>
</organism>
<sequence length="327" mass="36293">MPIYIAKRLLIMVPTLLMIMVVGFIIMKLPASDFVSQYVLRQAAQGNTGIVAQQDMLREQFGLNRPLYEQFFTWVVNFFRGDLGISFSDLRPVSTIIMERLPATLVVSAMAFIVSWGIGIPLGVYSATHQYSPGDIGLTAFAFIGIGLPDFLLALIFLVFAFLATGDVLLGLNSMQYVNQPFSLAKALDFLSHAWLSVTAVAFTGTAFIMRVTRNNMLEELGKPYVMTLRAKGLPEKVVIWKHVFRNALHPLVTLFGQVLSFLINGFAITSIVLNLPTIQTTYLQATIQQDMYLAGAILVLIAVTVMVGNLISDVMLAWLDPRVRYD</sequence>
<evidence type="ECO:0000256" key="2">
    <source>
        <dbReference type="ARBA" id="ARBA00022448"/>
    </source>
</evidence>
<evidence type="ECO:0000256" key="1">
    <source>
        <dbReference type="ARBA" id="ARBA00004651"/>
    </source>
</evidence>
<feature type="transmembrane region" description="Helical" evidence="7">
    <location>
        <begin position="252"/>
        <end position="274"/>
    </location>
</feature>
<dbReference type="CDD" id="cd06261">
    <property type="entry name" value="TM_PBP2"/>
    <property type="match status" value="1"/>
</dbReference>
<evidence type="ECO:0000313" key="9">
    <source>
        <dbReference type="EMBL" id="KKC41509.1"/>
    </source>
</evidence>
<evidence type="ECO:0000256" key="3">
    <source>
        <dbReference type="ARBA" id="ARBA00022475"/>
    </source>
</evidence>
<evidence type="ECO:0000313" key="10">
    <source>
        <dbReference type="Proteomes" id="UP000033411"/>
    </source>
</evidence>
<evidence type="ECO:0000256" key="5">
    <source>
        <dbReference type="ARBA" id="ARBA00022989"/>
    </source>
</evidence>
<name>A0A0F5QN74_9HYPH</name>
<dbReference type="STRING" id="1293439.WH87_00425"/>
<evidence type="ECO:0000256" key="7">
    <source>
        <dbReference type="RuleBase" id="RU363032"/>
    </source>
</evidence>
<feature type="transmembrane region" description="Helical" evidence="7">
    <location>
        <begin position="9"/>
        <end position="27"/>
    </location>
</feature>
<dbReference type="Pfam" id="PF00528">
    <property type="entry name" value="BPD_transp_1"/>
    <property type="match status" value="1"/>
</dbReference>
<keyword evidence="5 7" id="KW-1133">Transmembrane helix</keyword>
<feature type="transmembrane region" description="Helical" evidence="7">
    <location>
        <begin position="190"/>
        <end position="210"/>
    </location>
</feature>
<dbReference type="Gene3D" id="1.10.3720.10">
    <property type="entry name" value="MetI-like"/>
    <property type="match status" value="1"/>
</dbReference>
<dbReference type="PATRIC" id="fig|1293439.3.peg.92"/>
<dbReference type="GO" id="GO:0005886">
    <property type="term" value="C:plasma membrane"/>
    <property type="evidence" value="ECO:0007669"/>
    <property type="project" value="UniProtKB-SubCell"/>
</dbReference>
<dbReference type="SUPFAM" id="SSF161098">
    <property type="entry name" value="MetI-like"/>
    <property type="match status" value="1"/>
</dbReference>
<dbReference type="RefSeq" id="WP_046137858.1">
    <property type="nucleotide sequence ID" value="NZ_LANJ01000001.1"/>
</dbReference>
<dbReference type="InterPro" id="IPR045621">
    <property type="entry name" value="BPD_transp_1_N"/>
</dbReference>
<evidence type="ECO:0000256" key="6">
    <source>
        <dbReference type="ARBA" id="ARBA00023136"/>
    </source>
</evidence>
<feature type="domain" description="ABC transmembrane type-1" evidence="8">
    <location>
        <begin position="101"/>
        <end position="313"/>
    </location>
</feature>